<evidence type="ECO:0000313" key="11">
    <source>
        <dbReference type="EMBL" id="BAX78550.1"/>
    </source>
</evidence>
<feature type="domain" description="Pycsar effector protein" evidence="10">
    <location>
        <begin position="229"/>
        <end position="388"/>
    </location>
</feature>
<dbReference type="PANTHER" id="PTHR21174:SF0">
    <property type="entry name" value="HD PHOSPHOHYDROLASE FAMILY PROTEIN-RELATED"/>
    <property type="match status" value="1"/>
</dbReference>
<name>A0A1Y1CE08_9BACT</name>
<keyword evidence="12" id="KW-1185">Reference proteome</keyword>
<accession>A0A1Y1CE08</accession>
<dbReference type="Proteomes" id="UP000218267">
    <property type="component" value="Chromosome"/>
</dbReference>
<keyword evidence="3 8" id="KW-0812">Transmembrane</keyword>
<evidence type="ECO:0000256" key="8">
    <source>
        <dbReference type="SAM" id="Phobius"/>
    </source>
</evidence>
<dbReference type="Gene3D" id="1.10.3210.10">
    <property type="entry name" value="Hypothetical protein af1432"/>
    <property type="match status" value="1"/>
</dbReference>
<dbReference type="InterPro" id="IPR043760">
    <property type="entry name" value="PycTM_dom"/>
</dbReference>
<evidence type="ECO:0000259" key="10">
    <source>
        <dbReference type="Pfam" id="PF18967"/>
    </source>
</evidence>
<protein>
    <submittedName>
        <fullName evidence="11">Uncharacterized protein</fullName>
    </submittedName>
</protein>
<dbReference type="SUPFAM" id="SSF109604">
    <property type="entry name" value="HD-domain/PDEase-like"/>
    <property type="match status" value="1"/>
</dbReference>
<dbReference type="InterPro" id="IPR009218">
    <property type="entry name" value="HD_phosphohydro"/>
</dbReference>
<dbReference type="KEGG" id="mbas:ALGA_0155"/>
<reference evidence="12" key="2">
    <citation type="journal article" date="2020" name="Antonie Van Leeuwenhoek">
        <title>Labilibaculum antarcticum sp. nov., a novel facultative anaerobic, psychrotorelant bacterium isolated from marine sediment of Antarctica.</title>
        <authorList>
            <person name="Watanabe M."/>
            <person name="Kojima H."/>
            <person name="Fukui M."/>
        </authorList>
    </citation>
    <scope>NUCLEOTIDE SEQUENCE [LARGE SCALE GENOMIC DNA]</scope>
    <source>
        <strain evidence="12">SPP2</strain>
    </source>
</reference>
<dbReference type="InterPro" id="IPR006674">
    <property type="entry name" value="HD_domain"/>
</dbReference>
<dbReference type="Pfam" id="PF18967">
    <property type="entry name" value="PycTM"/>
    <property type="match status" value="1"/>
</dbReference>
<dbReference type="PANTHER" id="PTHR21174">
    <property type="match status" value="1"/>
</dbReference>
<dbReference type="RefSeq" id="WP_162845357.1">
    <property type="nucleotide sequence ID" value="NZ_AP018042.1"/>
</dbReference>
<gene>
    <name evidence="11" type="ORF">ALGA_0155</name>
</gene>
<proteinExistence type="predicted"/>
<evidence type="ECO:0000256" key="7">
    <source>
        <dbReference type="ARBA" id="ARBA00023136"/>
    </source>
</evidence>
<evidence type="ECO:0000256" key="2">
    <source>
        <dbReference type="ARBA" id="ARBA00022475"/>
    </source>
</evidence>
<dbReference type="EMBL" id="AP018042">
    <property type="protein sequence ID" value="BAX78550.1"/>
    <property type="molecule type" value="Genomic_DNA"/>
</dbReference>
<evidence type="ECO:0000256" key="4">
    <source>
        <dbReference type="ARBA" id="ARBA00022741"/>
    </source>
</evidence>
<dbReference type="GO" id="GO:0051607">
    <property type="term" value="P:defense response to virus"/>
    <property type="evidence" value="ECO:0007669"/>
    <property type="project" value="UniProtKB-KW"/>
</dbReference>
<feature type="transmembrane region" description="Helical" evidence="8">
    <location>
        <begin position="372"/>
        <end position="392"/>
    </location>
</feature>
<comment type="subcellular location">
    <subcellularLocation>
        <location evidence="1">Cell membrane</location>
    </subcellularLocation>
</comment>
<keyword evidence="2" id="KW-1003">Cell membrane</keyword>
<feature type="transmembrane region" description="Helical" evidence="8">
    <location>
        <begin position="250"/>
        <end position="269"/>
    </location>
</feature>
<evidence type="ECO:0000256" key="1">
    <source>
        <dbReference type="ARBA" id="ARBA00004236"/>
    </source>
</evidence>
<feature type="transmembrane region" description="Helical" evidence="8">
    <location>
        <begin position="275"/>
        <end position="295"/>
    </location>
</feature>
<evidence type="ECO:0000256" key="5">
    <source>
        <dbReference type="ARBA" id="ARBA00022989"/>
    </source>
</evidence>
<evidence type="ECO:0000259" key="9">
    <source>
        <dbReference type="Pfam" id="PF01966"/>
    </source>
</evidence>
<evidence type="ECO:0000256" key="6">
    <source>
        <dbReference type="ARBA" id="ARBA00023118"/>
    </source>
</evidence>
<feature type="domain" description="HD" evidence="9">
    <location>
        <begin position="28"/>
        <end position="104"/>
    </location>
</feature>
<dbReference type="Pfam" id="PF01966">
    <property type="entry name" value="HD"/>
    <property type="match status" value="1"/>
</dbReference>
<dbReference type="AlphaFoldDB" id="A0A1Y1CE08"/>
<dbReference type="GO" id="GO:0005886">
    <property type="term" value="C:plasma membrane"/>
    <property type="evidence" value="ECO:0007669"/>
    <property type="project" value="UniProtKB-SubCell"/>
</dbReference>
<reference evidence="11 12" key="1">
    <citation type="journal article" date="2018" name="Mar. Genomics">
        <title>Complete genome sequence of Marinifilaceae bacterium strain SPP2, isolated from the Antarctic marine sediment.</title>
        <authorList>
            <person name="Watanabe M."/>
            <person name="Kojima H."/>
            <person name="Fukui M."/>
        </authorList>
    </citation>
    <scope>NUCLEOTIDE SEQUENCE [LARGE SCALE GENOMIC DNA]</scope>
    <source>
        <strain evidence="11 12">SPP2</strain>
    </source>
</reference>
<keyword evidence="4" id="KW-0547">Nucleotide-binding</keyword>
<keyword evidence="6" id="KW-0051">Antiviral defense</keyword>
<dbReference type="CDD" id="cd00077">
    <property type="entry name" value="HDc"/>
    <property type="match status" value="1"/>
</dbReference>
<keyword evidence="7 8" id="KW-0472">Membrane</keyword>
<dbReference type="GO" id="GO:0000166">
    <property type="term" value="F:nucleotide binding"/>
    <property type="evidence" value="ECO:0007669"/>
    <property type="project" value="UniProtKB-KW"/>
</dbReference>
<organism evidence="11 12">
    <name type="scientific">Labilibaculum antarcticum</name>
    <dbReference type="NCBI Taxonomy" id="1717717"/>
    <lineage>
        <taxon>Bacteria</taxon>
        <taxon>Pseudomonadati</taxon>
        <taxon>Bacteroidota</taxon>
        <taxon>Bacteroidia</taxon>
        <taxon>Marinilabiliales</taxon>
        <taxon>Marinifilaceae</taxon>
        <taxon>Labilibaculum</taxon>
    </lineage>
</organism>
<evidence type="ECO:0000256" key="3">
    <source>
        <dbReference type="ARBA" id="ARBA00022692"/>
    </source>
</evidence>
<dbReference type="InterPro" id="IPR003607">
    <property type="entry name" value="HD/PDEase_dom"/>
</dbReference>
<sequence length="397" mass="46286">MNIIHEAETFVTNLIESTHQPIFTYHNLKHTQNVVKQAKKIGLETGLSPNEMENLIIAAWFHDTGYYENFAKHEEISATYARKFLEEHNYPEEKINQITNAIAHTKMPHLLCDEKICNVLCDADLHHLSSKNYMKTSEKLREERSGILQHEVPPKLYWEETLRFLKEHHYQTTYGKKTLAKKKEENYQKVVEKVGTYQTKEIKKLTDMVSKLEQQNIKLKTPQRGIETMFKVTSRNQINLSSIADKKANLMISVNSIIISAIFFIFKNIMDVPHFIIPCIILLIVCLFTITYSVLATRPIVTSGTFSQEDIKKKKVNLMFFGNFHKMDLADYSSALKGMMSDYDDLYDSLIKDQFFLGKVLGRKYRFLRISYTIFMFGLIFSVLTFILAAIYQPMIW</sequence>
<evidence type="ECO:0000313" key="12">
    <source>
        <dbReference type="Proteomes" id="UP000218267"/>
    </source>
</evidence>
<keyword evidence="5 8" id="KW-1133">Transmembrane helix</keyword>